<dbReference type="GO" id="GO:0016491">
    <property type="term" value="F:oxidoreductase activity"/>
    <property type="evidence" value="ECO:0007669"/>
    <property type="project" value="InterPro"/>
</dbReference>
<dbReference type="EMBL" id="JACDUU010000001">
    <property type="protein sequence ID" value="MBA2870469.1"/>
    <property type="molecule type" value="Genomic_DNA"/>
</dbReference>
<reference evidence="4 5" key="1">
    <citation type="submission" date="2020-07" db="EMBL/GenBank/DDBJ databases">
        <title>Genomic Encyclopedia of Type Strains, Phase IV (KMG-IV): sequencing the most valuable type-strain genomes for metagenomic binning, comparative biology and taxonomic classification.</title>
        <authorList>
            <person name="Goeker M."/>
        </authorList>
    </citation>
    <scope>NUCLEOTIDE SEQUENCE [LARGE SCALE GENOMIC DNA]</scope>
    <source>
        <strain evidence="4 5">DSM 25220</strain>
    </source>
</reference>
<keyword evidence="5" id="KW-1185">Reference proteome</keyword>
<dbReference type="PANTHER" id="PTHR43278">
    <property type="entry name" value="NAD(P)H-DEPENDENT FMN-CONTAINING OXIDOREDUCTASE YWQN-RELATED"/>
    <property type="match status" value="1"/>
</dbReference>
<dbReference type="Proteomes" id="UP000580891">
    <property type="component" value="Unassembled WGS sequence"/>
</dbReference>
<evidence type="ECO:0000313" key="4">
    <source>
        <dbReference type="EMBL" id="MBA2870469.1"/>
    </source>
</evidence>
<organism evidence="4 5">
    <name type="scientific">[Anoxybacillus] calidus</name>
    <dbReference type="NCBI Taxonomy" id="575178"/>
    <lineage>
        <taxon>Bacteria</taxon>
        <taxon>Bacillati</taxon>
        <taxon>Bacillota</taxon>
        <taxon>Bacilli</taxon>
        <taxon>Bacillales</taxon>
        <taxon>Anoxybacillaceae</taxon>
        <taxon>Paranoxybacillus</taxon>
    </lineage>
</organism>
<evidence type="ECO:0000256" key="2">
    <source>
        <dbReference type="ARBA" id="ARBA00022643"/>
    </source>
</evidence>
<evidence type="ECO:0000259" key="3">
    <source>
        <dbReference type="Pfam" id="PF03358"/>
    </source>
</evidence>
<keyword evidence="1" id="KW-0285">Flavoprotein</keyword>
<dbReference type="InterPro" id="IPR005025">
    <property type="entry name" value="FMN_Rdtase-like_dom"/>
</dbReference>
<feature type="domain" description="NADPH-dependent FMN reductase-like" evidence="3">
    <location>
        <begin position="3"/>
        <end position="122"/>
    </location>
</feature>
<evidence type="ECO:0000313" key="5">
    <source>
        <dbReference type="Proteomes" id="UP000580891"/>
    </source>
</evidence>
<accession>A0A7V9YXW2</accession>
<evidence type="ECO:0000256" key="1">
    <source>
        <dbReference type="ARBA" id="ARBA00022630"/>
    </source>
</evidence>
<gene>
    <name evidence="4" type="ORF">HNQ85_000727</name>
</gene>
<dbReference type="PANTHER" id="PTHR43278:SF4">
    <property type="entry name" value="NAD(P)H-DEPENDENT FMN-CONTAINING OXIDOREDUCTASE YWQN-RELATED"/>
    <property type="match status" value="1"/>
</dbReference>
<dbReference type="AlphaFoldDB" id="A0A7V9YXW2"/>
<dbReference type="Gene3D" id="3.40.50.360">
    <property type="match status" value="1"/>
</dbReference>
<sequence length="181" mass="20960">MSKILVINGSSRVDGNTEQLTSIMLEDISHTHIHLRDYVIEPIIDKRHTEEGFSPVDDDYDQIIQSVLEHDILIFATPLYWYGMSGYMKNFIDRWSQSLRDKRFDFKKEMGTKKGFVVICGGDTPYMKGLPLVQQFQYIFDFVGLEYIGYLIGKGNAPGEVLKDERAIAHANYWNGYFKMI</sequence>
<keyword evidence="2" id="KW-0288">FMN</keyword>
<dbReference type="SUPFAM" id="SSF52218">
    <property type="entry name" value="Flavoproteins"/>
    <property type="match status" value="1"/>
</dbReference>
<dbReference type="InterPro" id="IPR051796">
    <property type="entry name" value="ISF_SsuE-like"/>
</dbReference>
<dbReference type="Pfam" id="PF03358">
    <property type="entry name" value="FMN_red"/>
    <property type="match status" value="1"/>
</dbReference>
<protein>
    <submittedName>
        <fullName evidence="4">Multimeric flavodoxin WrbA</fullName>
    </submittedName>
</protein>
<name>A0A7V9YXW2_9BACL</name>
<dbReference type="InterPro" id="IPR029039">
    <property type="entry name" value="Flavoprotein-like_sf"/>
</dbReference>
<proteinExistence type="predicted"/>
<comment type="caution">
    <text evidence="4">The sequence shown here is derived from an EMBL/GenBank/DDBJ whole genome shotgun (WGS) entry which is preliminary data.</text>
</comment>